<organism evidence="3 4">
    <name type="scientific">Anaerocolumna cellulosilytica</name>
    <dbReference type="NCBI Taxonomy" id="433286"/>
    <lineage>
        <taxon>Bacteria</taxon>
        <taxon>Bacillati</taxon>
        <taxon>Bacillota</taxon>
        <taxon>Clostridia</taxon>
        <taxon>Lachnospirales</taxon>
        <taxon>Lachnospiraceae</taxon>
        <taxon>Anaerocolumna</taxon>
    </lineage>
</organism>
<feature type="compositionally biased region" description="Low complexity" evidence="1">
    <location>
        <begin position="38"/>
        <end position="57"/>
    </location>
</feature>
<feature type="signal peptide" evidence="2">
    <location>
        <begin position="1"/>
        <end position="25"/>
    </location>
</feature>
<dbReference type="KEGG" id="acel:acsn021_08900"/>
<reference evidence="3 4" key="1">
    <citation type="journal article" date="2016" name="Int. J. Syst. Evol. Microbiol.">
        <title>Descriptions of Anaerotaenia torta gen. nov., sp. nov. and Anaerocolumna cellulosilytica gen. nov., sp. nov. isolated from a methanogenic reactor of cattle waste.</title>
        <authorList>
            <person name="Uek A."/>
            <person name="Ohtaki Y."/>
            <person name="Kaku N."/>
            <person name="Ueki K."/>
        </authorList>
    </citation>
    <scope>NUCLEOTIDE SEQUENCE [LARGE SCALE GENOMIC DNA]</scope>
    <source>
        <strain evidence="3 4">SN021</strain>
    </source>
</reference>
<keyword evidence="4" id="KW-1185">Reference proteome</keyword>
<dbReference type="Proteomes" id="UP000515561">
    <property type="component" value="Chromosome"/>
</dbReference>
<dbReference type="PROSITE" id="PS51257">
    <property type="entry name" value="PROKAR_LIPOPROTEIN"/>
    <property type="match status" value="1"/>
</dbReference>
<evidence type="ECO:0000313" key="3">
    <source>
        <dbReference type="EMBL" id="BCJ93321.1"/>
    </source>
</evidence>
<dbReference type="RefSeq" id="WP_184090318.1">
    <property type="nucleotide sequence ID" value="NZ_AP023367.1"/>
</dbReference>
<keyword evidence="2" id="KW-0732">Signal</keyword>
<dbReference type="EMBL" id="AP023367">
    <property type="protein sequence ID" value="BCJ93321.1"/>
    <property type="molecule type" value="Genomic_DNA"/>
</dbReference>
<accession>A0A6S6R2B0</accession>
<protein>
    <submittedName>
        <fullName evidence="3">Uncharacterized protein</fullName>
    </submittedName>
</protein>
<evidence type="ECO:0000313" key="4">
    <source>
        <dbReference type="Proteomes" id="UP000515561"/>
    </source>
</evidence>
<name>A0A6S6R2B0_9FIRM</name>
<proteinExistence type="predicted"/>
<sequence length="249" mass="27807">MGKKHKKIWLLVMFVVALFTMTACKGKSDTDSKETEKPTQTPLTVTATPTPTPTDAAQETEEESSNETTAVISSESAAKRILGVIGERGYYIELVNENLAVGKKTYYEFQISDSSEIISPNVLVEKISGELLGYNNDGSTVEFSTHPLYPADGNSGENSAFTKEDALNKLKELTAETLNLAKELDNYTIIFDDWSTKVNDALDCYGINVYEDMGDRMNFMGRYFVSVDGRKIFREDSVEEKFIELEQVH</sequence>
<dbReference type="AlphaFoldDB" id="A0A6S6R2B0"/>
<feature type="region of interest" description="Disordered" evidence="1">
    <location>
        <begin position="26"/>
        <end position="72"/>
    </location>
</feature>
<feature type="chain" id="PRO_5043310595" evidence="2">
    <location>
        <begin position="26"/>
        <end position="249"/>
    </location>
</feature>
<gene>
    <name evidence="3" type="ORF">acsn021_08900</name>
</gene>
<feature type="compositionally biased region" description="Basic and acidic residues" evidence="1">
    <location>
        <begin position="26"/>
        <end position="37"/>
    </location>
</feature>
<evidence type="ECO:0000256" key="1">
    <source>
        <dbReference type="SAM" id="MobiDB-lite"/>
    </source>
</evidence>
<evidence type="ECO:0000256" key="2">
    <source>
        <dbReference type="SAM" id="SignalP"/>
    </source>
</evidence>